<keyword evidence="1" id="KW-0812">Transmembrane</keyword>
<evidence type="ECO:0000256" key="1">
    <source>
        <dbReference type="SAM" id="Phobius"/>
    </source>
</evidence>
<accession>A0A9D1WYE1</accession>
<reference evidence="2" key="1">
    <citation type="journal article" date="2021" name="PeerJ">
        <title>Extensive microbial diversity within the chicken gut microbiome revealed by metagenomics and culture.</title>
        <authorList>
            <person name="Gilroy R."/>
            <person name="Ravi A."/>
            <person name="Getino M."/>
            <person name="Pursley I."/>
            <person name="Horton D.L."/>
            <person name="Alikhan N.F."/>
            <person name="Baker D."/>
            <person name="Gharbi K."/>
            <person name="Hall N."/>
            <person name="Watson M."/>
            <person name="Adriaenssens E.M."/>
            <person name="Foster-Nyarko E."/>
            <person name="Jarju S."/>
            <person name="Secka A."/>
            <person name="Antonio M."/>
            <person name="Oren A."/>
            <person name="Chaudhuri R.R."/>
            <person name="La Ragione R."/>
            <person name="Hildebrand F."/>
            <person name="Pallen M.J."/>
        </authorList>
    </citation>
    <scope>NUCLEOTIDE SEQUENCE</scope>
    <source>
        <strain evidence="2">CHK191-13928</strain>
    </source>
</reference>
<evidence type="ECO:0000313" key="3">
    <source>
        <dbReference type="Proteomes" id="UP000886721"/>
    </source>
</evidence>
<name>A0A9D1WYE1_9FIRM</name>
<dbReference type="Proteomes" id="UP000886721">
    <property type="component" value="Unassembled WGS sequence"/>
</dbReference>
<keyword evidence="1" id="KW-0472">Membrane</keyword>
<evidence type="ECO:0008006" key="4">
    <source>
        <dbReference type="Google" id="ProtNLM"/>
    </source>
</evidence>
<feature type="transmembrane region" description="Helical" evidence="1">
    <location>
        <begin position="15"/>
        <end position="37"/>
    </location>
</feature>
<dbReference type="AlphaFoldDB" id="A0A9D1WYE1"/>
<comment type="caution">
    <text evidence="2">The sequence shown here is derived from an EMBL/GenBank/DDBJ whole genome shotgun (WGS) entry which is preliminary data.</text>
</comment>
<sequence length="143" mass="15989">MSSKTKIVVFKAKELIYTGIFILLGILLILLLIFMFAPSKDTKKSAQTSGYIDGSYSSPLTLGENELEMQVTVKNGKPQSAALKHLDKTVKTMYPLVESSLKEINKQLPKVKNIDDIEFDDQSQYTSTILKQAMKNALKKAQE</sequence>
<reference evidence="2" key="2">
    <citation type="submission" date="2021-04" db="EMBL/GenBank/DDBJ databases">
        <authorList>
            <person name="Gilroy R."/>
        </authorList>
    </citation>
    <scope>NUCLEOTIDE SEQUENCE</scope>
    <source>
        <strain evidence="2">CHK191-13928</strain>
    </source>
</reference>
<gene>
    <name evidence="2" type="ORF">H9735_13360</name>
</gene>
<dbReference type="EMBL" id="DXEM01000040">
    <property type="protein sequence ID" value="HIX69091.1"/>
    <property type="molecule type" value="Genomic_DNA"/>
</dbReference>
<evidence type="ECO:0000313" key="2">
    <source>
        <dbReference type="EMBL" id="HIX69091.1"/>
    </source>
</evidence>
<proteinExistence type="predicted"/>
<protein>
    <recommendedName>
        <fullName evidence="4">FMN-binding domain-containing protein</fullName>
    </recommendedName>
</protein>
<keyword evidence="1" id="KW-1133">Transmembrane helix</keyword>
<organism evidence="2 3">
    <name type="scientific">Candidatus Anaerostipes excrementavium</name>
    <dbReference type="NCBI Taxonomy" id="2838463"/>
    <lineage>
        <taxon>Bacteria</taxon>
        <taxon>Bacillati</taxon>
        <taxon>Bacillota</taxon>
        <taxon>Clostridia</taxon>
        <taxon>Lachnospirales</taxon>
        <taxon>Lachnospiraceae</taxon>
        <taxon>Anaerostipes</taxon>
    </lineage>
</organism>